<keyword evidence="1" id="KW-0560">Oxidoreductase</keyword>
<evidence type="ECO:0000259" key="3">
    <source>
        <dbReference type="SMART" id="SM00903"/>
    </source>
</evidence>
<accession>B5H1E3</accession>
<dbReference type="GO" id="GO:0006208">
    <property type="term" value="P:pyrimidine nucleobase catabolic process"/>
    <property type="evidence" value="ECO:0007669"/>
    <property type="project" value="TreeGrafter"/>
</dbReference>
<dbReference type="InterPro" id="IPR002563">
    <property type="entry name" value="Flavin_Rdtase-like_dom"/>
</dbReference>
<evidence type="ECO:0000256" key="1">
    <source>
        <dbReference type="ARBA" id="ARBA00023002"/>
    </source>
</evidence>
<keyword evidence="5" id="KW-1185">Reference proteome</keyword>
<evidence type="ECO:0000313" key="5">
    <source>
        <dbReference type="Proteomes" id="UP000002357"/>
    </source>
</evidence>
<dbReference type="eggNOG" id="COG1853">
    <property type="taxonomic scope" value="Bacteria"/>
</dbReference>
<dbReference type="Gene3D" id="2.30.110.10">
    <property type="entry name" value="Electron Transport, Fmn-binding Protein, Chain A"/>
    <property type="match status" value="1"/>
</dbReference>
<dbReference type="RefSeq" id="WP_003958082.1">
    <property type="nucleotide sequence ID" value="NZ_CM000914.1"/>
</dbReference>
<dbReference type="AlphaFoldDB" id="B5H1E3"/>
<organism evidence="4 5">
    <name type="scientific">Streptomyces clavuligerus</name>
    <dbReference type="NCBI Taxonomy" id="1901"/>
    <lineage>
        <taxon>Bacteria</taxon>
        <taxon>Bacillati</taxon>
        <taxon>Actinomycetota</taxon>
        <taxon>Actinomycetes</taxon>
        <taxon>Kitasatosporales</taxon>
        <taxon>Streptomycetaceae</taxon>
        <taxon>Streptomyces</taxon>
    </lineage>
</organism>
<dbReference type="GO" id="GO:0042602">
    <property type="term" value="F:riboflavin reductase (NADPH) activity"/>
    <property type="evidence" value="ECO:0007669"/>
    <property type="project" value="TreeGrafter"/>
</dbReference>
<dbReference type="EMBL" id="CM000914">
    <property type="protein sequence ID" value="EFG04836.2"/>
    <property type="molecule type" value="Genomic_DNA"/>
</dbReference>
<evidence type="ECO:0000256" key="2">
    <source>
        <dbReference type="SAM" id="MobiDB-lite"/>
    </source>
</evidence>
<gene>
    <name evidence="4" type="ORF">SCLAV_p1352</name>
</gene>
<sequence length="190" mass="19779">MSPARPPARERPDAQGAGAVPDVRDPRELRGAFGTFATGITVVTVGGALPRGMTANSFTAVSLDPPLVLVCVGREAVMHQVLLNAEHFAVSVLAADHREVARHFADRSRPLGSGQFAVGDWRPGTVTGAPLLTGALAHFECAGRARYDGGDHTVFLGEVLALSRAPAGEALLFAGGRFRNLAPEHAEAAA</sequence>
<dbReference type="GeneID" id="93734423"/>
<dbReference type="InterPro" id="IPR012349">
    <property type="entry name" value="Split_barrel_FMN-bd"/>
</dbReference>
<dbReference type="PANTHER" id="PTHR30466">
    <property type="entry name" value="FLAVIN REDUCTASE"/>
    <property type="match status" value="1"/>
</dbReference>
<dbReference type="Pfam" id="PF01613">
    <property type="entry name" value="Flavin_Reduct"/>
    <property type="match status" value="1"/>
</dbReference>
<evidence type="ECO:0000313" key="4">
    <source>
        <dbReference type="EMBL" id="EFG04836.2"/>
    </source>
</evidence>
<proteinExistence type="predicted"/>
<dbReference type="InterPro" id="IPR050268">
    <property type="entry name" value="NADH-dep_flavin_reductase"/>
</dbReference>
<feature type="region of interest" description="Disordered" evidence="2">
    <location>
        <begin position="1"/>
        <end position="24"/>
    </location>
</feature>
<dbReference type="Proteomes" id="UP000002357">
    <property type="component" value="Plasmid pSCL4"/>
</dbReference>
<dbReference type="OrthoDB" id="9792858at2"/>
<geneLocation type="plasmid" evidence="4 5">
    <name>pSCL4</name>
</geneLocation>
<dbReference type="PANTHER" id="PTHR30466:SF1">
    <property type="entry name" value="FMN REDUCTASE (NADH) RUTF"/>
    <property type="match status" value="1"/>
</dbReference>
<feature type="domain" description="Flavin reductase like" evidence="3">
    <location>
        <begin position="33"/>
        <end position="180"/>
    </location>
</feature>
<protein>
    <submittedName>
        <fullName evidence="4">Flavin reductase domain protein</fullName>
    </submittedName>
</protein>
<dbReference type="GO" id="GO:0010181">
    <property type="term" value="F:FMN binding"/>
    <property type="evidence" value="ECO:0007669"/>
    <property type="project" value="InterPro"/>
</dbReference>
<dbReference type="SUPFAM" id="SSF50475">
    <property type="entry name" value="FMN-binding split barrel"/>
    <property type="match status" value="1"/>
</dbReference>
<reference evidence="4 5" key="1">
    <citation type="journal article" date="2010" name="Genome Biol. Evol.">
        <title>The sequence of a 1.8-mb bacterial linear plasmid reveals a rich evolutionary reservoir of secondary metabolic pathways.</title>
        <authorList>
            <person name="Medema M.H."/>
            <person name="Trefzer A."/>
            <person name="Kovalchuk A."/>
            <person name="van den Berg M."/>
            <person name="Mueller U."/>
            <person name="Heijne W."/>
            <person name="Wu L."/>
            <person name="Alam M.T."/>
            <person name="Ronning C.M."/>
            <person name="Nierman W.C."/>
            <person name="Bovenberg R.A.L."/>
            <person name="Breitling R."/>
            <person name="Takano E."/>
        </authorList>
    </citation>
    <scope>NUCLEOTIDE SEQUENCE [LARGE SCALE GENOMIC DNA]</scope>
    <source>
        <strain evidence="5">ATCC 27064 / DSM 738 / JCM 4710 / NBRC 13307 / NCIMB 12785 / NRRL 3585 / VKM Ac-602</strain>
        <plasmid evidence="4">pSCL4</plasmid>
    </source>
</reference>
<keyword evidence="4" id="KW-0614">Plasmid</keyword>
<dbReference type="SMART" id="SM00903">
    <property type="entry name" value="Flavin_Reduct"/>
    <property type="match status" value="1"/>
</dbReference>
<name>B5H1E3_STRCL</name>